<dbReference type="OrthoDB" id="18896at2759"/>
<dbReference type="InParanoid" id="E4X733"/>
<dbReference type="InterPro" id="IPR027007">
    <property type="entry name" value="C2_DOCK-type_domain"/>
</dbReference>
<dbReference type="GO" id="GO:0005737">
    <property type="term" value="C:cytoplasm"/>
    <property type="evidence" value="ECO:0007669"/>
    <property type="project" value="TreeGrafter"/>
</dbReference>
<dbReference type="PANTHER" id="PTHR45653:SF10">
    <property type="entry name" value="MYOBLAST CITY, ISOFORM B"/>
    <property type="match status" value="1"/>
</dbReference>
<evidence type="ECO:0000313" key="6">
    <source>
        <dbReference type="EMBL" id="CBY08005.1"/>
    </source>
</evidence>
<dbReference type="Pfam" id="PF23554">
    <property type="entry name" value="TPR_DOCK"/>
    <property type="match status" value="1"/>
</dbReference>
<protein>
    <recommendedName>
        <fullName evidence="8">C2 DOCK-type domain-containing protein</fullName>
    </recommendedName>
</protein>
<accession>E4X733</accession>
<evidence type="ECO:0000256" key="1">
    <source>
        <dbReference type="ARBA" id="ARBA00022658"/>
    </source>
</evidence>
<name>E4X733_OIKDI</name>
<proteinExistence type="inferred from homology"/>
<reference evidence="6" key="1">
    <citation type="journal article" date="2010" name="Science">
        <title>Plasticity of animal genome architecture unmasked by rapid evolution of a pelagic tunicate.</title>
        <authorList>
            <person name="Denoeud F."/>
            <person name="Henriet S."/>
            <person name="Mungpakdee S."/>
            <person name="Aury J.M."/>
            <person name="Da Silva C."/>
            <person name="Brinkmann H."/>
            <person name="Mikhaleva J."/>
            <person name="Olsen L.C."/>
            <person name="Jubin C."/>
            <person name="Canestro C."/>
            <person name="Bouquet J.M."/>
            <person name="Danks G."/>
            <person name="Poulain J."/>
            <person name="Campsteijn C."/>
            <person name="Adamski M."/>
            <person name="Cross I."/>
            <person name="Yadetie F."/>
            <person name="Muffato M."/>
            <person name="Louis A."/>
            <person name="Butcher S."/>
            <person name="Tsagkogeorga G."/>
            <person name="Konrad A."/>
            <person name="Singh S."/>
            <person name="Jensen M.F."/>
            <person name="Cong E.H."/>
            <person name="Eikeseth-Otteraa H."/>
            <person name="Noel B."/>
            <person name="Anthouard V."/>
            <person name="Porcel B.M."/>
            <person name="Kachouri-Lafond R."/>
            <person name="Nishino A."/>
            <person name="Ugolini M."/>
            <person name="Chourrout P."/>
            <person name="Nishida H."/>
            <person name="Aasland R."/>
            <person name="Huzurbazar S."/>
            <person name="Westhof E."/>
            <person name="Delsuc F."/>
            <person name="Lehrach H."/>
            <person name="Reinhardt R."/>
            <person name="Weissenbach J."/>
            <person name="Roy S.W."/>
            <person name="Artiguenave F."/>
            <person name="Postlethwait J.H."/>
            <person name="Manak J.R."/>
            <person name="Thompson E.M."/>
            <person name="Jaillon O."/>
            <person name="Du Pasquier L."/>
            <person name="Boudinot P."/>
            <person name="Liberles D.A."/>
            <person name="Volff J.N."/>
            <person name="Philippe H."/>
            <person name="Lenhard B."/>
            <person name="Roest Crollius H."/>
            <person name="Wincker P."/>
            <person name="Chourrout D."/>
        </authorList>
    </citation>
    <scope>NUCLEOTIDE SEQUENCE [LARGE SCALE GENOMIC DNA]</scope>
</reference>
<dbReference type="InterPro" id="IPR027357">
    <property type="entry name" value="DOCKER_dom"/>
</dbReference>
<evidence type="ECO:0000259" key="5">
    <source>
        <dbReference type="PROSITE" id="PS51651"/>
    </source>
</evidence>
<dbReference type="Pfam" id="PF14429">
    <property type="entry name" value="DOCK-C2"/>
    <property type="match status" value="1"/>
</dbReference>
<evidence type="ECO:0000313" key="7">
    <source>
        <dbReference type="Proteomes" id="UP000001307"/>
    </source>
</evidence>
<keyword evidence="7" id="KW-1185">Reference proteome</keyword>
<dbReference type="InterPro" id="IPR026791">
    <property type="entry name" value="DOCK"/>
</dbReference>
<dbReference type="InterPro" id="IPR043162">
    <property type="entry name" value="DOCK_C_lobe_C"/>
</dbReference>
<evidence type="ECO:0000256" key="2">
    <source>
        <dbReference type="PROSITE-ProRule" id="PRU00983"/>
    </source>
</evidence>
<dbReference type="Gene3D" id="1.20.58.740">
    <property type="match status" value="1"/>
</dbReference>
<dbReference type="GO" id="GO:0031267">
    <property type="term" value="F:small GTPase binding"/>
    <property type="evidence" value="ECO:0007669"/>
    <property type="project" value="TreeGrafter"/>
</dbReference>
<dbReference type="InterPro" id="IPR035892">
    <property type="entry name" value="C2_domain_sf"/>
</dbReference>
<dbReference type="GO" id="GO:0007264">
    <property type="term" value="P:small GTPase-mediated signal transduction"/>
    <property type="evidence" value="ECO:0007669"/>
    <property type="project" value="InterPro"/>
</dbReference>
<dbReference type="PANTHER" id="PTHR45653">
    <property type="entry name" value="DEDICATOR OF CYTOKINESIS"/>
    <property type="match status" value="1"/>
</dbReference>
<feature type="compositionally biased region" description="Basic and acidic residues" evidence="3">
    <location>
        <begin position="1385"/>
        <end position="1407"/>
    </location>
</feature>
<dbReference type="GO" id="GO:0005085">
    <property type="term" value="F:guanyl-nucleotide exchange factor activity"/>
    <property type="evidence" value="ECO:0007669"/>
    <property type="project" value="UniProtKB-KW"/>
</dbReference>
<dbReference type="Proteomes" id="UP000001307">
    <property type="component" value="Unassembled WGS sequence"/>
</dbReference>
<dbReference type="Pfam" id="PF06920">
    <property type="entry name" value="DHR-2_Lobe_A"/>
    <property type="match status" value="1"/>
</dbReference>
<dbReference type="EMBL" id="FN653027">
    <property type="protein sequence ID" value="CBY08005.1"/>
    <property type="molecule type" value="Genomic_DNA"/>
</dbReference>
<dbReference type="GO" id="GO:0005886">
    <property type="term" value="C:plasma membrane"/>
    <property type="evidence" value="ECO:0007669"/>
    <property type="project" value="TreeGrafter"/>
</dbReference>
<sequence>MDLKDNDKKSINKSKSENKTSGIRRPFGVGTISMKDLMSSTVKNDALVTLKVYRYANDDPFHKFIIRCVNQHFGRESHMAQNSLKELGEILVSYCVLNGSLDLIRKTNSELVGQHVGCEIVERRTFPDVIMPGLYRNDFYILLRSGNFEKSTKQARSVQVEMSVRVQDNVIPGTFAHGEFAVPCSYFRSHVYYMEKTPNWMEWVKMRIPVDEFKKAYILFTFRHRSTTQSKDKSEQEFAFAFLPLKSHNGTIQDDDYKLIIYKADSSKLKSANFLPLQARHIDDMSDLQSSDGIHPTKDYIQVRTTLYSTKLPQDPGIIGLLSWKTDPGKIDEYLESLRRYDSIGDSKVSGKQHEIMIFLTDILDALFGILNDSSLKKFDEAVLLTLSSLIQIVGNERFKQFQEVLEEYINLHFSQTLAAVRLLQLINTRIETKERPRSVRSADIEMKGRYMVVRSLKYLFKFIVRSQKLYKSLGDSDPATYFAHDISFETLVDGFFCSIQRLLNEKGQSLTAHAAVFQNLPATLDELVHVIAPDVLAQERLRMETRYDQLIDKRVLFFNFVVNSIVFSNFPDCQKIILEELVGQINSMLELGIDPSLLIGDVICAYSVTQKVGSNHYHLKLFLMQLYDFIKISSQCEFSIPKEWVQLQIQSAATILNCIKMTSLTLYSYFQSKVEFDFDLWKSFFNISILFLSQPILQIEEKVFIKRLKMKLIYGDMRVKVATLVKEMWNNLGRNKSDFITHEAQDVLQNFLRMSVVPVKSLREETLPIFYDMINFEVAMSKTSSFPIVEHAVISSLDKYFSDGLGDQQYVELLVNILSSWFQRNQKLQATGLDFVRKVNIFMNLLLELRANVSKDEIDAMIVIEKLLKFYRNELNRDDLYIDYLYKLYKIHKATNNFAEAAFVLLEHADRLSWEPNYCSSVVLKYQNCHTERDLKEELYEEIIDLLDKGKMWEEAIRCSKEIEREYEENQLDYVALSDRLEMRSRLSRKIVDKSVVRIPSPYFFVGYFGHGWPEQYSNRMFIYRGNEFELRDDLIDTIQSRYPKSTVMNNTKPPDPLIKQSMEQHLQVYEVKPVGNIPAQFREKPVPPKILQYYECNETSNFKYDRRFHQPQGTRLANNEHATMWIERRIYRTAGQFPGILRWYEVEDTNTETLSPLDNAIDIVCSRNAELTAMVKEYTQDVDQFQQLTQTLKGTVDPAVSRGFSNYEEAFFSDSFLQNANSAEYKQVARLKDLMAEQIPILEKLMVLHGNLVDTYQPTLAPLHEDLTSIFYKLKADVEEKYGRRTISSSLQRLPTSIIRRETRLRRKSTVDQSRISVEDTSSGSGSRPGSAYQDIPEIPMKTLPKKIRSESRISMKKSRRQSRPTEWLLDKTDTIRETLNKTTQELRRQISSDSFRSKSPDHIVRPSFSKVELREHAIPMRPRRPKSQSRSRPESWAESDNSILKIYSPPLSPDEPPPPLPIKKAPEKPPKPPKKN</sequence>
<dbReference type="InterPro" id="IPR056372">
    <property type="entry name" value="TPR_DOCK"/>
</dbReference>
<feature type="region of interest" description="Disordered" evidence="3">
    <location>
        <begin position="1"/>
        <end position="23"/>
    </location>
</feature>
<evidence type="ECO:0008006" key="8">
    <source>
        <dbReference type="Google" id="ProtNLM"/>
    </source>
</evidence>
<organism evidence="6">
    <name type="scientific">Oikopleura dioica</name>
    <name type="common">Tunicate</name>
    <dbReference type="NCBI Taxonomy" id="34765"/>
    <lineage>
        <taxon>Eukaryota</taxon>
        <taxon>Metazoa</taxon>
        <taxon>Chordata</taxon>
        <taxon>Tunicata</taxon>
        <taxon>Appendicularia</taxon>
        <taxon>Copelata</taxon>
        <taxon>Oikopleuridae</taxon>
        <taxon>Oikopleura</taxon>
    </lineage>
</organism>
<evidence type="ECO:0000256" key="3">
    <source>
        <dbReference type="SAM" id="MobiDB-lite"/>
    </source>
</evidence>
<comment type="similarity">
    <text evidence="2">Belongs to the DOCK family.</text>
</comment>
<gene>
    <name evidence="6" type="ORF">GSOID_T00003370001</name>
</gene>
<dbReference type="Gene3D" id="1.25.40.410">
    <property type="match status" value="1"/>
</dbReference>
<evidence type="ECO:0000259" key="4">
    <source>
        <dbReference type="PROSITE" id="PS51650"/>
    </source>
</evidence>
<feature type="region of interest" description="Disordered" evidence="3">
    <location>
        <begin position="1385"/>
        <end position="1479"/>
    </location>
</feature>
<dbReference type="PROSITE" id="PS51651">
    <property type="entry name" value="DOCKER"/>
    <property type="match status" value="1"/>
</dbReference>
<dbReference type="InterPro" id="IPR046769">
    <property type="entry name" value="DOCKER_Lobe_A"/>
</dbReference>
<feature type="domain" description="DOCKER" evidence="5">
    <location>
        <begin position="873"/>
        <end position="1289"/>
    </location>
</feature>
<feature type="domain" description="C2 DOCK-type" evidence="4">
    <location>
        <begin position="136"/>
        <end position="308"/>
    </location>
</feature>
<dbReference type="Pfam" id="PF20421">
    <property type="entry name" value="DHR-2_Lobe_C"/>
    <property type="match status" value="1"/>
</dbReference>
<dbReference type="Gene3D" id="2.60.40.150">
    <property type="entry name" value="C2 domain"/>
    <property type="match status" value="1"/>
</dbReference>
<feature type="region of interest" description="Disordered" evidence="3">
    <location>
        <begin position="1311"/>
        <end position="1338"/>
    </location>
</feature>
<dbReference type="InterPro" id="IPR046773">
    <property type="entry name" value="DOCKER_Lobe_C"/>
</dbReference>
<feature type="region of interest" description="Disordered" evidence="3">
    <location>
        <begin position="1351"/>
        <end position="1372"/>
    </location>
</feature>
<keyword evidence="1" id="KW-0344">Guanine-nucleotide releasing factor</keyword>
<dbReference type="FunCoup" id="E4X733">
    <property type="interactions" value="111"/>
</dbReference>
<dbReference type="InterPro" id="IPR043161">
    <property type="entry name" value="DOCK_C_lobe_A"/>
</dbReference>
<feature type="compositionally biased region" description="Pro residues" evidence="3">
    <location>
        <begin position="1453"/>
        <end position="1464"/>
    </location>
</feature>
<feature type="compositionally biased region" description="Basic and acidic residues" evidence="3">
    <location>
        <begin position="1"/>
        <end position="18"/>
    </location>
</feature>
<dbReference type="PROSITE" id="PS51650">
    <property type="entry name" value="C2_DOCK"/>
    <property type="match status" value="1"/>
</dbReference>
<feature type="compositionally biased region" description="Polar residues" evidence="3">
    <location>
        <begin position="1313"/>
        <end position="1330"/>
    </location>
</feature>